<accession>A0A4Y3QZI8</accession>
<protein>
    <submittedName>
        <fullName evidence="2">Uncharacterized protein</fullName>
    </submittedName>
</protein>
<keyword evidence="3" id="KW-1185">Reference proteome</keyword>
<name>A0A4Y3QZI8_STRCI</name>
<comment type="caution">
    <text evidence="2">The sequence shown here is derived from an EMBL/GenBank/DDBJ whole genome shotgun (WGS) entry which is preliminary data.</text>
</comment>
<dbReference type="Proteomes" id="UP000319210">
    <property type="component" value="Unassembled WGS sequence"/>
</dbReference>
<dbReference type="AlphaFoldDB" id="A0A4Y3QZI8"/>
<evidence type="ECO:0000256" key="1">
    <source>
        <dbReference type="SAM" id="MobiDB-lite"/>
    </source>
</evidence>
<sequence>MRHRGVPHLTYLTNGYQIDTLKVYGRFELPSYFSLHALQTENCLTAYADPFATAPAPEPAATTQPAPASAPNPYKIGFTLKAAPGYEAEWLTPTVYGASAQETAERGRDLLVAMQEAGLIDLATKAAEYTRAQYKGQAKPAAQNSNKPTQQPTGEGPLCKCGNPSAYTEWGTNKFNPSQPNRAYKCAIKVADYRDPSGCDFIKWVR</sequence>
<proteinExistence type="predicted"/>
<evidence type="ECO:0000313" key="2">
    <source>
        <dbReference type="EMBL" id="GEB50399.1"/>
    </source>
</evidence>
<evidence type="ECO:0000313" key="3">
    <source>
        <dbReference type="Proteomes" id="UP000319210"/>
    </source>
</evidence>
<dbReference type="EMBL" id="BJMM01000012">
    <property type="protein sequence ID" value="GEB50399.1"/>
    <property type="molecule type" value="Genomic_DNA"/>
</dbReference>
<organism evidence="2 3">
    <name type="scientific">Streptomyces cacaoi</name>
    <dbReference type="NCBI Taxonomy" id="1898"/>
    <lineage>
        <taxon>Bacteria</taxon>
        <taxon>Bacillati</taxon>
        <taxon>Actinomycetota</taxon>
        <taxon>Actinomycetes</taxon>
        <taxon>Kitasatosporales</taxon>
        <taxon>Streptomycetaceae</taxon>
        <taxon>Streptomyces</taxon>
    </lineage>
</organism>
<feature type="compositionally biased region" description="Polar residues" evidence="1">
    <location>
        <begin position="142"/>
        <end position="153"/>
    </location>
</feature>
<feature type="region of interest" description="Disordered" evidence="1">
    <location>
        <begin position="136"/>
        <end position="158"/>
    </location>
</feature>
<gene>
    <name evidence="2" type="ORF">SCA03_29500</name>
</gene>
<reference evidence="2 3" key="1">
    <citation type="submission" date="2019-06" db="EMBL/GenBank/DDBJ databases">
        <title>Whole genome shotgun sequence of Streptomyces cacaoi subsp. cacaoi NBRC 12748.</title>
        <authorList>
            <person name="Hosoyama A."/>
            <person name="Uohara A."/>
            <person name="Ohji S."/>
            <person name="Ichikawa N."/>
        </authorList>
    </citation>
    <scope>NUCLEOTIDE SEQUENCE [LARGE SCALE GENOMIC DNA]</scope>
    <source>
        <strain evidence="2 3">NBRC 12748</strain>
    </source>
</reference>